<protein>
    <submittedName>
        <fullName evidence="3">Uncharacterized protein</fullName>
    </submittedName>
</protein>
<dbReference type="Pfam" id="PF13193">
    <property type="entry name" value="AMP-binding_C"/>
    <property type="match status" value="1"/>
</dbReference>
<name>A0A9P9L8X4_FUSSL</name>
<dbReference type="InterPro" id="IPR045851">
    <property type="entry name" value="AMP-bd_C_sf"/>
</dbReference>
<evidence type="ECO:0000259" key="1">
    <source>
        <dbReference type="Pfam" id="PF00501"/>
    </source>
</evidence>
<dbReference type="GO" id="GO:0006631">
    <property type="term" value="P:fatty acid metabolic process"/>
    <property type="evidence" value="ECO:0007669"/>
    <property type="project" value="TreeGrafter"/>
</dbReference>
<feature type="domain" description="AMP-dependent synthetase/ligase" evidence="1">
    <location>
        <begin position="43"/>
        <end position="428"/>
    </location>
</feature>
<comment type="caution">
    <text evidence="3">The sequence shown here is derived from an EMBL/GenBank/DDBJ whole genome shotgun (WGS) entry which is preliminary data.</text>
</comment>
<dbReference type="SUPFAM" id="SSF56801">
    <property type="entry name" value="Acetyl-CoA synthetase-like"/>
    <property type="match status" value="1"/>
</dbReference>
<dbReference type="Proteomes" id="UP000736672">
    <property type="component" value="Unassembled WGS sequence"/>
</dbReference>
<accession>A0A9P9L8X4</accession>
<reference evidence="3" key="1">
    <citation type="journal article" date="2021" name="Nat. Commun.">
        <title>Genetic determinants of endophytism in the Arabidopsis root mycobiome.</title>
        <authorList>
            <person name="Mesny F."/>
            <person name="Miyauchi S."/>
            <person name="Thiergart T."/>
            <person name="Pickel B."/>
            <person name="Atanasova L."/>
            <person name="Karlsson M."/>
            <person name="Huettel B."/>
            <person name="Barry K.W."/>
            <person name="Haridas S."/>
            <person name="Chen C."/>
            <person name="Bauer D."/>
            <person name="Andreopoulos W."/>
            <person name="Pangilinan J."/>
            <person name="LaButti K."/>
            <person name="Riley R."/>
            <person name="Lipzen A."/>
            <person name="Clum A."/>
            <person name="Drula E."/>
            <person name="Henrissat B."/>
            <person name="Kohler A."/>
            <person name="Grigoriev I.V."/>
            <person name="Martin F.M."/>
            <person name="Hacquard S."/>
        </authorList>
    </citation>
    <scope>NUCLEOTIDE SEQUENCE</scope>
    <source>
        <strain evidence="3">FSSC 5 MPI-SDFR-AT-0091</strain>
    </source>
</reference>
<dbReference type="PANTHER" id="PTHR43201:SF6">
    <property type="entry name" value="ACYL COA SYNTHETASE (EUROFUNG)"/>
    <property type="match status" value="1"/>
</dbReference>
<gene>
    <name evidence="3" type="ORF">B0J15DRAFT_435743</name>
</gene>
<dbReference type="Gene3D" id="3.30.300.30">
    <property type="match status" value="1"/>
</dbReference>
<dbReference type="AlphaFoldDB" id="A0A9P9L8X4"/>
<evidence type="ECO:0000259" key="2">
    <source>
        <dbReference type="Pfam" id="PF13193"/>
    </source>
</evidence>
<sequence length="591" mass="65044">MASTDIQTQTATDSVSESNRDLSLVFGPDKPELLIRSLGSLIDEQAETFGARCAVSVPWQSTRLSYQDLADRSKVMAKAMLAMGLRHGDRVGIMAGNCYQYIEVFLGGARIGCPVVVINNTFAPDELEAAIHRVNCKLVFVASTIGHRTLEEHVNRLLHLHKPESLFARLVIIGGVIGDPKNKIKLQSYEDFIGSSESSVAEDDLREAETQVLPSDVLNLQFTSGTTGMPKAASLTHINLINNARFNGNSMRLTKDDVVCCPPPLFHCFGLVMGFLAAFSYGSTIVFPSDTFNAQKVIDAVVSEKATALLGVPTMFIAELDVLEKSPVKINTIRTGLAAGSPVPKVLMEKLRKRMNIQGMLIAYGMTETSPVTFITSLDDSEEKMHNSIGRVFPHTGAKVIDIDGNIVPIGVRGEICTSGFALQKGYWEDEVKTQEVMKSDENGIRWMHTGDEGYIDEEGYGHITGRIKDIIIRGGENISPNDIENRLLSHPHIAESCVVGLEDYKYGEVVSCFLKASCHPQKRPSDDHVRAWVREHLGRVKSPEHIFWMGDKEVGHDLPKTGSGKYQKHLIRDIGNAILKKKRMGVTAKL</sequence>
<keyword evidence="4" id="KW-1185">Reference proteome</keyword>
<dbReference type="InterPro" id="IPR025110">
    <property type="entry name" value="AMP-bd_C"/>
</dbReference>
<dbReference type="OrthoDB" id="10253115at2759"/>
<dbReference type="EMBL" id="JAGTJS010000001">
    <property type="protein sequence ID" value="KAH7276063.1"/>
    <property type="molecule type" value="Genomic_DNA"/>
</dbReference>
<dbReference type="PANTHER" id="PTHR43201">
    <property type="entry name" value="ACYL-COA SYNTHETASE"/>
    <property type="match status" value="1"/>
</dbReference>
<dbReference type="InterPro" id="IPR042099">
    <property type="entry name" value="ANL_N_sf"/>
</dbReference>
<dbReference type="InterPro" id="IPR020845">
    <property type="entry name" value="AMP-binding_CS"/>
</dbReference>
<feature type="domain" description="AMP-binding enzyme C-terminal" evidence="2">
    <location>
        <begin position="484"/>
        <end position="566"/>
    </location>
</feature>
<evidence type="ECO:0000313" key="3">
    <source>
        <dbReference type="EMBL" id="KAH7276063.1"/>
    </source>
</evidence>
<dbReference type="Gene3D" id="3.40.50.12780">
    <property type="entry name" value="N-terminal domain of ligase-like"/>
    <property type="match status" value="1"/>
</dbReference>
<dbReference type="Pfam" id="PF00501">
    <property type="entry name" value="AMP-binding"/>
    <property type="match status" value="1"/>
</dbReference>
<dbReference type="PROSITE" id="PS00455">
    <property type="entry name" value="AMP_BINDING"/>
    <property type="match status" value="1"/>
</dbReference>
<organism evidence="3 4">
    <name type="scientific">Fusarium solani</name>
    <name type="common">Filamentous fungus</name>
    <dbReference type="NCBI Taxonomy" id="169388"/>
    <lineage>
        <taxon>Eukaryota</taxon>
        <taxon>Fungi</taxon>
        <taxon>Dikarya</taxon>
        <taxon>Ascomycota</taxon>
        <taxon>Pezizomycotina</taxon>
        <taxon>Sordariomycetes</taxon>
        <taxon>Hypocreomycetidae</taxon>
        <taxon>Hypocreales</taxon>
        <taxon>Nectriaceae</taxon>
        <taxon>Fusarium</taxon>
        <taxon>Fusarium solani species complex</taxon>
    </lineage>
</organism>
<dbReference type="InterPro" id="IPR000873">
    <property type="entry name" value="AMP-dep_synth/lig_dom"/>
</dbReference>
<dbReference type="GO" id="GO:0031956">
    <property type="term" value="F:medium-chain fatty acid-CoA ligase activity"/>
    <property type="evidence" value="ECO:0007669"/>
    <property type="project" value="TreeGrafter"/>
</dbReference>
<evidence type="ECO:0000313" key="4">
    <source>
        <dbReference type="Proteomes" id="UP000736672"/>
    </source>
</evidence>
<proteinExistence type="predicted"/>